<dbReference type="EMBL" id="SNXO01000056">
    <property type="protein sequence ID" value="TDP46657.1"/>
    <property type="molecule type" value="Genomic_DNA"/>
</dbReference>
<evidence type="ECO:0000313" key="2">
    <source>
        <dbReference type="Proteomes" id="UP000295500"/>
    </source>
</evidence>
<name>A0A4R6PXD8_9FIRM</name>
<accession>A0A4R6PXD8</accession>
<protein>
    <submittedName>
        <fullName evidence="1">Uncharacterized protein</fullName>
    </submittedName>
</protein>
<dbReference type="RefSeq" id="WP_133529287.1">
    <property type="nucleotide sequence ID" value="NZ_SNXO01000056.1"/>
</dbReference>
<reference evidence="1 2" key="1">
    <citation type="submission" date="2019-03" db="EMBL/GenBank/DDBJ databases">
        <title>Genomic Encyclopedia of Type Strains, Phase IV (KMG-IV): sequencing the most valuable type-strain genomes for metagenomic binning, comparative biology and taxonomic classification.</title>
        <authorList>
            <person name="Goeker M."/>
        </authorList>
    </citation>
    <scope>NUCLEOTIDE SEQUENCE [LARGE SCALE GENOMIC DNA]</scope>
    <source>
        <strain evidence="1 2">DSM 28287</strain>
    </source>
</reference>
<organism evidence="1 2">
    <name type="scientific">Aminicella lysinilytica</name>
    <dbReference type="NCBI Taxonomy" id="433323"/>
    <lineage>
        <taxon>Bacteria</taxon>
        <taxon>Bacillati</taxon>
        <taxon>Bacillota</taxon>
        <taxon>Clostridia</taxon>
        <taxon>Peptostreptococcales</taxon>
        <taxon>Anaerovoracaceae</taxon>
        <taxon>Aminicella</taxon>
    </lineage>
</organism>
<proteinExistence type="predicted"/>
<dbReference type="Proteomes" id="UP000295500">
    <property type="component" value="Unassembled WGS sequence"/>
</dbReference>
<dbReference type="AlphaFoldDB" id="A0A4R6PXD8"/>
<comment type="caution">
    <text evidence="1">The sequence shown here is derived from an EMBL/GenBank/DDBJ whole genome shotgun (WGS) entry which is preliminary data.</text>
</comment>
<keyword evidence="2" id="KW-1185">Reference proteome</keyword>
<gene>
    <name evidence="1" type="ORF">EV211_1563</name>
</gene>
<sequence>METAETRLLTKVASDTADSIRSVRAVHPSGYICYEFKDDLNLLCDSEDAVTAVSVLYMFLVLTRSQTSNIIDALILRKGREEAFMKILLPHLNNNGI</sequence>
<evidence type="ECO:0000313" key="1">
    <source>
        <dbReference type="EMBL" id="TDP46657.1"/>
    </source>
</evidence>